<dbReference type="EMBL" id="JACIIG010000002">
    <property type="protein sequence ID" value="MBB4567038.1"/>
    <property type="molecule type" value="Genomic_DNA"/>
</dbReference>
<keyword evidence="3" id="KW-1185">Reference proteome</keyword>
<evidence type="ECO:0000259" key="1">
    <source>
        <dbReference type="Pfam" id="PF01370"/>
    </source>
</evidence>
<evidence type="ECO:0000313" key="3">
    <source>
        <dbReference type="Proteomes" id="UP000543836"/>
    </source>
</evidence>
<dbReference type="RefSeq" id="WP_028750196.1">
    <property type="nucleotide sequence ID" value="NZ_JACIIG010000002.1"/>
</dbReference>
<dbReference type="InterPro" id="IPR001509">
    <property type="entry name" value="Epimerase_deHydtase"/>
</dbReference>
<protein>
    <submittedName>
        <fullName evidence="2">Nucleoside-diphosphate-sugar epimerase</fullName>
    </submittedName>
</protein>
<evidence type="ECO:0000313" key="2">
    <source>
        <dbReference type="EMBL" id="MBB4567038.1"/>
    </source>
</evidence>
<dbReference type="Proteomes" id="UP000543836">
    <property type="component" value="Unassembled WGS sequence"/>
</dbReference>
<organism evidence="2 3">
    <name type="scientific">Rhizobium leucaenae</name>
    <dbReference type="NCBI Taxonomy" id="29450"/>
    <lineage>
        <taxon>Bacteria</taxon>
        <taxon>Pseudomonadati</taxon>
        <taxon>Pseudomonadota</taxon>
        <taxon>Alphaproteobacteria</taxon>
        <taxon>Hyphomicrobiales</taxon>
        <taxon>Rhizobiaceae</taxon>
        <taxon>Rhizobium/Agrobacterium group</taxon>
        <taxon>Rhizobium</taxon>
    </lineage>
</organism>
<dbReference type="InterPro" id="IPR051783">
    <property type="entry name" value="NAD(P)-dependent_oxidoreduct"/>
</dbReference>
<sequence length="317" mass="34536">MTRAVVIGATGHVGTYLVPRLVEAGHEVVAVSRGQAKPYSPNRAWDAVEQLTMDRAAMEKDGSFGSAIRALKADIVIDMICFTVESARHLAEALSGHVGHFLHTGTIWTHGFPTVVPTLEEAPKRPFGGYGTQKAAIESYLLEEARKKGFPATLIHPGHIVGPGWAPLNPAGHFNLAAFSTLARGETLMLPNFGLETVHHVHADDVAQMFMGSIANWRASTGESFHAVSSGALTLRGYAEAMSRWFGHEPKLEFLPYDKWAEGQTPQDAEATWEHIARSPNCSIAKAERLLGYTPRYTSLQAVQESVTWLMDNGRIG</sequence>
<dbReference type="AlphaFoldDB" id="A0A7W6ZQT9"/>
<dbReference type="Gene3D" id="3.40.50.720">
    <property type="entry name" value="NAD(P)-binding Rossmann-like Domain"/>
    <property type="match status" value="1"/>
</dbReference>
<proteinExistence type="predicted"/>
<reference evidence="2 3" key="1">
    <citation type="submission" date="2020-08" db="EMBL/GenBank/DDBJ databases">
        <title>Genomic Encyclopedia of Type Strains, Phase IV (KMG-V): Genome sequencing to study the core and pangenomes of soil and plant-associated prokaryotes.</title>
        <authorList>
            <person name="Whitman W."/>
        </authorList>
    </citation>
    <scope>NUCLEOTIDE SEQUENCE [LARGE SCALE GENOMIC DNA]</scope>
    <source>
        <strain evidence="2 3">SEMIA 492</strain>
    </source>
</reference>
<dbReference type="Pfam" id="PF01370">
    <property type="entry name" value="Epimerase"/>
    <property type="match status" value="1"/>
</dbReference>
<name>A0A7W6ZQT9_9HYPH</name>
<comment type="caution">
    <text evidence="2">The sequence shown here is derived from an EMBL/GenBank/DDBJ whole genome shotgun (WGS) entry which is preliminary data.</text>
</comment>
<dbReference type="InterPro" id="IPR036291">
    <property type="entry name" value="NAD(P)-bd_dom_sf"/>
</dbReference>
<feature type="domain" description="NAD-dependent epimerase/dehydratase" evidence="1">
    <location>
        <begin position="5"/>
        <end position="216"/>
    </location>
</feature>
<dbReference type="GO" id="GO:0005737">
    <property type="term" value="C:cytoplasm"/>
    <property type="evidence" value="ECO:0007669"/>
    <property type="project" value="TreeGrafter"/>
</dbReference>
<dbReference type="SUPFAM" id="SSF51735">
    <property type="entry name" value="NAD(P)-binding Rossmann-fold domains"/>
    <property type="match status" value="1"/>
</dbReference>
<dbReference type="GO" id="GO:0004029">
    <property type="term" value="F:aldehyde dehydrogenase (NAD+) activity"/>
    <property type="evidence" value="ECO:0007669"/>
    <property type="project" value="TreeGrafter"/>
</dbReference>
<gene>
    <name evidence="2" type="ORF">GGE60_001139</name>
</gene>
<dbReference type="PANTHER" id="PTHR48079:SF6">
    <property type="entry name" value="NAD(P)-BINDING DOMAIN-CONTAINING PROTEIN-RELATED"/>
    <property type="match status" value="1"/>
</dbReference>
<accession>A0A7W6ZQT9</accession>
<dbReference type="PANTHER" id="PTHR48079">
    <property type="entry name" value="PROTEIN YEEZ"/>
    <property type="match status" value="1"/>
</dbReference>
<dbReference type="OrthoDB" id="7941246at2"/>